<gene>
    <name evidence="8" type="ORF">TMES_01450</name>
</gene>
<dbReference type="Pfam" id="PF03547">
    <property type="entry name" value="Mem_trans"/>
    <property type="match status" value="1"/>
</dbReference>
<keyword evidence="3" id="KW-1003">Cell membrane</keyword>
<reference evidence="8 9" key="1">
    <citation type="submission" date="2014-03" db="EMBL/GenBank/DDBJ databases">
        <title>The draft genome sequence of Thalassospira mesophila JCM 18969.</title>
        <authorList>
            <person name="Lai Q."/>
            <person name="Shao Z."/>
        </authorList>
    </citation>
    <scope>NUCLEOTIDE SEQUENCE [LARGE SCALE GENOMIC DNA]</scope>
    <source>
        <strain evidence="8 9">JCM 18969</strain>
    </source>
</reference>
<dbReference type="AlphaFoldDB" id="A0A1Y2L4S9"/>
<feature type="transmembrane region" description="Helical" evidence="7">
    <location>
        <begin position="64"/>
        <end position="85"/>
    </location>
</feature>
<evidence type="ECO:0000256" key="2">
    <source>
        <dbReference type="ARBA" id="ARBA00022448"/>
    </source>
</evidence>
<dbReference type="GO" id="GO:0016020">
    <property type="term" value="C:membrane"/>
    <property type="evidence" value="ECO:0007669"/>
    <property type="project" value="UniProtKB-SubCell"/>
</dbReference>
<sequence length="314" mass="33484">MISSLIDQLGPIFLLVGAGFVLAWRGLIGAAAIQGLTKMTFWALIPATLFQTISSNRVSELFNLDIWICYYGAVIAAALIVFVVLTRWQKNSRAEGIVLTFGAIFSNIGMLGIPVIDILYGHDGLLVLATILCIHALSLLTPTILLMEWSRNKTGNPGAVLANTLRAQICNPIIIAILCAIAVASFDIKMPVVVDTFFTMLKQAMPPIALMLIGAGIYGQKLRGNMTTSMIAATAKVCLLPALVFIIGLALHMPLKIMGPAIMIAALPPGVNSVLMAASYDTARERTATTMLVATLMSIIVIPLLAILLVLPGE</sequence>
<comment type="subcellular location">
    <subcellularLocation>
        <location evidence="1">Membrane</location>
        <topology evidence="1">Multi-pass membrane protein</topology>
    </subcellularLocation>
</comment>
<feature type="transmembrane region" description="Helical" evidence="7">
    <location>
        <begin position="290"/>
        <end position="311"/>
    </location>
</feature>
<feature type="transmembrane region" description="Helical" evidence="7">
    <location>
        <begin position="169"/>
        <end position="188"/>
    </location>
</feature>
<feature type="transmembrane region" description="Helical" evidence="7">
    <location>
        <begin position="12"/>
        <end position="33"/>
    </location>
</feature>
<evidence type="ECO:0000256" key="7">
    <source>
        <dbReference type="SAM" id="Phobius"/>
    </source>
</evidence>
<dbReference type="EMBL" id="JFKA01000001">
    <property type="protein sequence ID" value="OSQ40483.1"/>
    <property type="molecule type" value="Genomic_DNA"/>
</dbReference>
<keyword evidence="9" id="KW-1185">Reference proteome</keyword>
<proteinExistence type="predicted"/>
<dbReference type="OrthoDB" id="9810457at2"/>
<evidence type="ECO:0000313" key="9">
    <source>
        <dbReference type="Proteomes" id="UP000193391"/>
    </source>
</evidence>
<evidence type="ECO:0000256" key="4">
    <source>
        <dbReference type="ARBA" id="ARBA00022692"/>
    </source>
</evidence>
<dbReference type="RefSeq" id="WP_085578734.1">
    <property type="nucleotide sequence ID" value="NZ_JFKA01000001.1"/>
</dbReference>
<evidence type="ECO:0000256" key="6">
    <source>
        <dbReference type="ARBA" id="ARBA00023136"/>
    </source>
</evidence>
<comment type="caution">
    <text evidence="8">The sequence shown here is derived from an EMBL/GenBank/DDBJ whole genome shotgun (WGS) entry which is preliminary data.</text>
</comment>
<dbReference type="STRING" id="1293891.TMES_01450"/>
<dbReference type="PANTHER" id="PTHR36838:SF3">
    <property type="entry name" value="TRANSPORTER AUXIN EFFLUX CARRIER EC FAMILY"/>
    <property type="match status" value="1"/>
</dbReference>
<protein>
    <recommendedName>
        <fullName evidence="10">Transporter</fullName>
    </recommendedName>
</protein>
<dbReference type="Proteomes" id="UP000193391">
    <property type="component" value="Unassembled WGS sequence"/>
</dbReference>
<dbReference type="InterPro" id="IPR004776">
    <property type="entry name" value="Mem_transp_PIN-like"/>
</dbReference>
<name>A0A1Y2L4S9_9PROT</name>
<evidence type="ECO:0000256" key="3">
    <source>
        <dbReference type="ARBA" id="ARBA00022475"/>
    </source>
</evidence>
<feature type="transmembrane region" description="Helical" evidence="7">
    <location>
        <begin position="257"/>
        <end position="278"/>
    </location>
</feature>
<keyword evidence="6 7" id="KW-0472">Membrane</keyword>
<keyword evidence="2" id="KW-0813">Transport</keyword>
<feature type="transmembrane region" description="Helical" evidence="7">
    <location>
        <begin position="200"/>
        <end position="218"/>
    </location>
</feature>
<feature type="transmembrane region" description="Helical" evidence="7">
    <location>
        <begin position="230"/>
        <end position="251"/>
    </location>
</feature>
<feature type="transmembrane region" description="Helical" evidence="7">
    <location>
        <begin position="97"/>
        <end position="120"/>
    </location>
</feature>
<keyword evidence="5 7" id="KW-1133">Transmembrane helix</keyword>
<keyword evidence="4 7" id="KW-0812">Transmembrane</keyword>
<accession>A0A1Y2L4S9</accession>
<feature type="transmembrane region" description="Helical" evidence="7">
    <location>
        <begin position="126"/>
        <end position="149"/>
    </location>
</feature>
<dbReference type="PANTHER" id="PTHR36838">
    <property type="entry name" value="AUXIN EFFLUX CARRIER FAMILY PROTEIN"/>
    <property type="match status" value="1"/>
</dbReference>
<evidence type="ECO:0000256" key="1">
    <source>
        <dbReference type="ARBA" id="ARBA00004141"/>
    </source>
</evidence>
<evidence type="ECO:0000256" key="5">
    <source>
        <dbReference type="ARBA" id="ARBA00022989"/>
    </source>
</evidence>
<evidence type="ECO:0008006" key="10">
    <source>
        <dbReference type="Google" id="ProtNLM"/>
    </source>
</evidence>
<dbReference type="GO" id="GO:0055085">
    <property type="term" value="P:transmembrane transport"/>
    <property type="evidence" value="ECO:0007669"/>
    <property type="project" value="InterPro"/>
</dbReference>
<organism evidence="8 9">
    <name type="scientific">Thalassospira mesophila</name>
    <dbReference type="NCBI Taxonomy" id="1293891"/>
    <lineage>
        <taxon>Bacteria</taxon>
        <taxon>Pseudomonadati</taxon>
        <taxon>Pseudomonadota</taxon>
        <taxon>Alphaproteobacteria</taxon>
        <taxon>Rhodospirillales</taxon>
        <taxon>Thalassospiraceae</taxon>
        <taxon>Thalassospira</taxon>
    </lineage>
</organism>
<evidence type="ECO:0000313" key="8">
    <source>
        <dbReference type="EMBL" id="OSQ40483.1"/>
    </source>
</evidence>